<dbReference type="Pfam" id="PF02515">
    <property type="entry name" value="CoA_transf_3"/>
    <property type="match status" value="1"/>
</dbReference>
<accession>A0A381YWF0</accession>
<dbReference type="InterPro" id="IPR044855">
    <property type="entry name" value="CoA-Trfase_III_dom3_sf"/>
</dbReference>
<evidence type="ECO:0008006" key="2">
    <source>
        <dbReference type="Google" id="ProtNLM"/>
    </source>
</evidence>
<evidence type="ECO:0000313" key="1">
    <source>
        <dbReference type="EMBL" id="SVA81348.1"/>
    </source>
</evidence>
<dbReference type="AlphaFoldDB" id="A0A381YWF0"/>
<reference evidence="1" key="1">
    <citation type="submission" date="2018-05" db="EMBL/GenBank/DDBJ databases">
        <authorList>
            <person name="Lanie J.A."/>
            <person name="Ng W.-L."/>
            <person name="Kazmierczak K.M."/>
            <person name="Andrzejewski T.M."/>
            <person name="Davidsen T.M."/>
            <person name="Wayne K.J."/>
            <person name="Tettelin H."/>
            <person name="Glass J.I."/>
            <person name="Rusch D."/>
            <person name="Podicherti R."/>
            <person name="Tsui H.-C.T."/>
            <person name="Winkler M.E."/>
        </authorList>
    </citation>
    <scope>NUCLEOTIDE SEQUENCE</scope>
</reference>
<dbReference type="InterPro" id="IPR050509">
    <property type="entry name" value="CoA-transferase_III"/>
</dbReference>
<dbReference type="EMBL" id="UINC01019235">
    <property type="protein sequence ID" value="SVA81348.1"/>
    <property type="molecule type" value="Genomic_DNA"/>
</dbReference>
<name>A0A381YWF0_9ZZZZ</name>
<dbReference type="Gene3D" id="3.30.1540.10">
    <property type="entry name" value="formyl-coa transferase, domain 3"/>
    <property type="match status" value="1"/>
</dbReference>
<proteinExistence type="predicted"/>
<protein>
    <recommendedName>
        <fullName evidence="2">CoA transferase</fullName>
    </recommendedName>
</protein>
<dbReference type="Gene3D" id="3.40.50.10540">
    <property type="entry name" value="Crotonobetainyl-coa:carnitine coa-transferase, domain 1"/>
    <property type="match status" value="1"/>
</dbReference>
<gene>
    <name evidence="1" type="ORF">METZ01_LOCUS134202</name>
</gene>
<dbReference type="PANTHER" id="PTHR48228">
    <property type="entry name" value="SUCCINYL-COA--D-CITRAMALATE COA-TRANSFERASE"/>
    <property type="match status" value="1"/>
</dbReference>
<dbReference type="PANTHER" id="PTHR48228:SF7">
    <property type="entry name" value="FATTY ACYL-COA TRANSFERASE RV3272-RELATED"/>
    <property type="match status" value="1"/>
</dbReference>
<dbReference type="InterPro" id="IPR023606">
    <property type="entry name" value="CoA-Trfase_III_dom_1_sf"/>
</dbReference>
<dbReference type="GO" id="GO:0003824">
    <property type="term" value="F:catalytic activity"/>
    <property type="evidence" value="ECO:0007669"/>
    <property type="project" value="InterPro"/>
</dbReference>
<sequence length="377" mass="41419">MLLSLKSHQRFSQRILLGTLDTYKAIEFSRHPAGMILGMLLADQGATVIKVEPLDGDPLRGTAEFAVWNRGKHFKRSDFTQQSVQELVKGADIVIDCLDPGEAEKLNITFPDLSRNNPGIVVVSLPAFAKGHKYEHLPAREAVIASSSGIYASNPSGEQPIPGEGPSFHGLYYASAFAAMTASAAVAAALIQRTMTVRGQQVTVPIHDSMYQGMGTALVRHSNRAHGRQEGHPVIARFYKCSDNRWVNVNIAMPRFLEPFLRAVGRPEWMEGLNNINSLSSDAELASEWREKFEEIWTERTAEDWETFMAGIGVPVTMCRTTDEWMNEPHATESGAVIEVTDPNYGMMRQPGLLVRTLGNPGQVPCPGQGTSSTPNN</sequence>
<dbReference type="SUPFAM" id="SSF89796">
    <property type="entry name" value="CoA-transferase family III (CaiB/BaiF)"/>
    <property type="match status" value="1"/>
</dbReference>
<dbReference type="InterPro" id="IPR003673">
    <property type="entry name" value="CoA-Trfase_fam_III"/>
</dbReference>
<organism evidence="1">
    <name type="scientific">marine metagenome</name>
    <dbReference type="NCBI Taxonomy" id="408172"/>
    <lineage>
        <taxon>unclassified sequences</taxon>
        <taxon>metagenomes</taxon>
        <taxon>ecological metagenomes</taxon>
    </lineage>
</organism>